<dbReference type="Proteomes" id="UP000053593">
    <property type="component" value="Unassembled WGS sequence"/>
</dbReference>
<feature type="region of interest" description="Disordered" evidence="1">
    <location>
        <begin position="1"/>
        <end position="109"/>
    </location>
</feature>
<dbReference type="HOGENOM" id="CLU_2184271_0_0_1"/>
<evidence type="ECO:0000313" key="2">
    <source>
        <dbReference type="EMBL" id="KIK56626.1"/>
    </source>
</evidence>
<keyword evidence="3" id="KW-1185">Reference proteome</keyword>
<evidence type="ECO:0000313" key="3">
    <source>
        <dbReference type="Proteomes" id="UP000053593"/>
    </source>
</evidence>
<reference evidence="2 3" key="1">
    <citation type="submission" date="2014-04" db="EMBL/GenBank/DDBJ databases">
        <title>Evolutionary Origins and Diversification of the Mycorrhizal Mutualists.</title>
        <authorList>
            <consortium name="DOE Joint Genome Institute"/>
            <consortium name="Mycorrhizal Genomics Consortium"/>
            <person name="Kohler A."/>
            <person name="Kuo A."/>
            <person name="Nagy L.G."/>
            <person name="Floudas D."/>
            <person name="Copeland A."/>
            <person name="Barry K.W."/>
            <person name="Cichocki N."/>
            <person name="Veneault-Fourrey C."/>
            <person name="LaButti K."/>
            <person name="Lindquist E.A."/>
            <person name="Lipzen A."/>
            <person name="Lundell T."/>
            <person name="Morin E."/>
            <person name="Murat C."/>
            <person name="Riley R."/>
            <person name="Ohm R."/>
            <person name="Sun H."/>
            <person name="Tunlid A."/>
            <person name="Henrissat B."/>
            <person name="Grigoriev I.V."/>
            <person name="Hibbett D.S."/>
            <person name="Martin F."/>
        </authorList>
    </citation>
    <scope>NUCLEOTIDE SEQUENCE [LARGE SCALE GENOMIC DNA]</scope>
    <source>
        <strain evidence="2 3">FD-317 M1</strain>
    </source>
</reference>
<evidence type="ECO:0000256" key="1">
    <source>
        <dbReference type="SAM" id="MobiDB-lite"/>
    </source>
</evidence>
<feature type="compositionally biased region" description="Low complexity" evidence="1">
    <location>
        <begin position="92"/>
        <end position="101"/>
    </location>
</feature>
<proteinExistence type="predicted"/>
<dbReference type="AlphaFoldDB" id="A0A0D0BNQ4"/>
<name>A0A0D0BNQ4_9AGAR</name>
<organism evidence="2 3">
    <name type="scientific">Collybiopsis luxurians FD-317 M1</name>
    <dbReference type="NCBI Taxonomy" id="944289"/>
    <lineage>
        <taxon>Eukaryota</taxon>
        <taxon>Fungi</taxon>
        <taxon>Dikarya</taxon>
        <taxon>Basidiomycota</taxon>
        <taxon>Agaricomycotina</taxon>
        <taxon>Agaricomycetes</taxon>
        <taxon>Agaricomycetidae</taxon>
        <taxon>Agaricales</taxon>
        <taxon>Marasmiineae</taxon>
        <taxon>Omphalotaceae</taxon>
        <taxon>Collybiopsis</taxon>
        <taxon>Collybiopsis luxurians</taxon>
    </lineage>
</organism>
<gene>
    <name evidence="2" type="ORF">GYMLUDRAFT_779632</name>
</gene>
<feature type="compositionally biased region" description="Acidic residues" evidence="1">
    <location>
        <begin position="17"/>
        <end position="27"/>
    </location>
</feature>
<dbReference type="EMBL" id="KN834796">
    <property type="protein sequence ID" value="KIK56626.1"/>
    <property type="molecule type" value="Genomic_DNA"/>
</dbReference>
<accession>A0A0D0BNQ4</accession>
<protein>
    <submittedName>
        <fullName evidence="2">Uncharacterized protein</fullName>
    </submittedName>
</protein>
<feature type="compositionally biased region" description="Basic residues" evidence="1">
    <location>
        <begin position="40"/>
        <end position="54"/>
    </location>
</feature>
<sequence>MSGKGQAQARKEKETYVAEEDEGEEEKQDPVTSLGAAALRRSKATTRATRKTHRSNAASLDLNEDGTGRRRRSTKMSTAGAEVGSGNSTRKSVGGVVSMVMTGRRKTRT</sequence>